<evidence type="ECO:0000256" key="1">
    <source>
        <dbReference type="ARBA" id="ARBA00022475"/>
    </source>
</evidence>
<dbReference type="EC" id="3.6.5.4" evidence="9"/>
<feature type="domain" description="SRP54-type proteins GTP-binding" evidence="11">
    <location>
        <begin position="435"/>
        <end position="448"/>
    </location>
</feature>
<dbReference type="InterPro" id="IPR036225">
    <property type="entry name" value="SRP/SRP_N"/>
</dbReference>
<evidence type="ECO:0000256" key="3">
    <source>
        <dbReference type="ARBA" id="ARBA00022741"/>
    </source>
</evidence>
<comment type="subunit">
    <text evidence="9">Part of the signal recognition particle protein translocation system, which is composed of SRP and FtsY.</text>
</comment>
<keyword evidence="3 9" id="KW-0547">Nucleotide-binding</keyword>
<comment type="similarity">
    <text evidence="9">Belongs to the GTP-binding SRP family. FtsY subfamily.</text>
</comment>
<dbReference type="AlphaFoldDB" id="A0A1G5RSX2"/>
<name>A0A1G5RSX2_9FIRM</name>
<evidence type="ECO:0000259" key="11">
    <source>
        <dbReference type="PROSITE" id="PS00300"/>
    </source>
</evidence>
<accession>A0A1G5RSX2</accession>
<dbReference type="Gene3D" id="3.40.50.300">
    <property type="entry name" value="P-loop containing nucleotide triphosphate hydrolases"/>
    <property type="match status" value="1"/>
</dbReference>
<dbReference type="Gene3D" id="1.20.120.140">
    <property type="entry name" value="Signal recognition particle SRP54, nucleotide-binding domain"/>
    <property type="match status" value="1"/>
</dbReference>
<feature type="binding site" evidence="9">
    <location>
        <begin position="414"/>
        <end position="417"/>
    </location>
    <ligand>
        <name>GTP</name>
        <dbReference type="ChEBI" id="CHEBI:37565"/>
    </ligand>
</feature>
<feature type="region of interest" description="Disordered" evidence="10">
    <location>
        <begin position="1"/>
        <end position="120"/>
    </location>
</feature>
<dbReference type="PANTHER" id="PTHR43134:SF1">
    <property type="entry name" value="SIGNAL RECOGNITION PARTICLE RECEPTOR SUBUNIT ALPHA"/>
    <property type="match status" value="1"/>
</dbReference>
<dbReference type="Pfam" id="PF02881">
    <property type="entry name" value="SRP54_N"/>
    <property type="match status" value="1"/>
</dbReference>
<dbReference type="GO" id="GO:0006614">
    <property type="term" value="P:SRP-dependent cotranslational protein targeting to membrane"/>
    <property type="evidence" value="ECO:0007669"/>
    <property type="project" value="InterPro"/>
</dbReference>
<dbReference type="SMART" id="SM00382">
    <property type="entry name" value="AAA"/>
    <property type="match status" value="1"/>
</dbReference>
<organism evidence="12 13">
    <name type="scientific">Acidaminobacter hydrogenoformans DSM 2784</name>
    <dbReference type="NCBI Taxonomy" id="1120920"/>
    <lineage>
        <taxon>Bacteria</taxon>
        <taxon>Bacillati</taxon>
        <taxon>Bacillota</taxon>
        <taxon>Clostridia</taxon>
        <taxon>Peptostreptococcales</taxon>
        <taxon>Acidaminobacteraceae</taxon>
        <taxon>Acidaminobacter</taxon>
    </lineage>
</organism>
<dbReference type="HAMAP" id="MF_00920">
    <property type="entry name" value="FtsY"/>
    <property type="match status" value="1"/>
</dbReference>
<dbReference type="GO" id="GO:0005737">
    <property type="term" value="C:cytoplasm"/>
    <property type="evidence" value="ECO:0007669"/>
    <property type="project" value="UniProtKB-SubCell"/>
</dbReference>
<evidence type="ECO:0000256" key="8">
    <source>
        <dbReference type="ARBA" id="ARBA00048027"/>
    </source>
</evidence>
<dbReference type="GO" id="GO:0005047">
    <property type="term" value="F:signal recognition particle binding"/>
    <property type="evidence" value="ECO:0007669"/>
    <property type="project" value="TreeGrafter"/>
</dbReference>
<keyword evidence="1 9" id="KW-1003">Cell membrane</keyword>
<dbReference type="InterPro" id="IPR000897">
    <property type="entry name" value="SRP54_GTPase_dom"/>
</dbReference>
<dbReference type="Proteomes" id="UP000199208">
    <property type="component" value="Unassembled WGS sequence"/>
</dbReference>
<dbReference type="GO" id="GO:0005525">
    <property type="term" value="F:GTP binding"/>
    <property type="evidence" value="ECO:0007669"/>
    <property type="project" value="UniProtKB-UniRule"/>
</dbReference>
<comment type="function">
    <text evidence="9">Involved in targeting and insertion of nascent membrane proteins into the cytoplasmic membrane. Acts as a receptor for the complex formed by the signal recognition particle (SRP) and the ribosome-nascent chain (RNC).</text>
</comment>
<keyword evidence="4 9" id="KW-0378">Hydrolase</keyword>
<dbReference type="FunFam" id="1.20.120.140:FF:000002">
    <property type="entry name" value="Signal recognition particle receptor FtsY"/>
    <property type="match status" value="1"/>
</dbReference>
<dbReference type="InterPro" id="IPR042101">
    <property type="entry name" value="SRP54_N_sf"/>
</dbReference>
<protein>
    <recommendedName>
        <fullName evidence="9">Signal recognition particle receptor FtsY</fullName>
        <shortName evidence="9">SRP receptor</shortName>
        <ecNumber evidence="9">3.6.5.4</ecNumber>
    </recommendedName>
</protein>
<dbReference type="SMART" id="SM00963">
    <property type="entry name" value="SRP54_N"/>
    <property type="match status" value="1"/>
</dbReference>
<keyword evidence="5 9" id="KW-0342">GTP-binding</keyword>
<keyword evidence="7 9" id="KW-0675">Receptor</keyword>
<keyword evidence="6 9" id="KW-0472">Membrane</keyword>
<evidence type="ECO:0000313" key="12">
    <source>
        <dbReference type="EMBL" id="SCZ76908.1"/>
    </source>
</evidence>
<dbReference type="Pfam" id="PF00448">
    <property type="entry name" value="SRP54"/>
    <property type="match status" value="1"/>
</dbReference>
<dbReference type="SMART" id="SM00962">
    <property type="entry name" value="SRP54"/>
    <property type="match status" value="1"/>
</dbReference>
<evidence type="ECO:0000256" key="2">
    <source>
        <dbReference type="ARBA" id="ARBA00022490"/>
    </source>
</evidence>
<evidence type="ECO:0000256" key="10">
    <source>
        <dbReference type="SAM" id="MobiDB-lite"/>
    </source>
</evidence>
<dbReference type="InterPro" id="IPR004390">
    <property type="entry name" value="SR_rcpt_FtsY"/>
</dbReference>
<dbReference type="PROSITE" id="PS00300">
    <property type="entry name" value="SRP54"/>
    <property type="match status" value="1"/>
</dbReference>
<evidence type="ECO:0000313" key="13">
    <source>
        <dbReference type="Proteomes" id="UP000199208"/>
    </source>
</evidence>
<evidence type="ECO:0000256" key="5">
    <source>
        <dbReference type="ARBA" id="ARBA00023134"/>
    </source>
</evidence>
<dbReference type="NCBIfam" id="TIGR00064">
    <property type="entry name" value="ftsY"/>
    <property type="match status" value="1"/>
</dbReference>
<keyword evidence="13" id="KW-1185">Reference proteome</keyword>
<evidence type="ECO:0000256" key="4">
    <source>
        <dbReference type="ARBA" id="ARBA00022801"/>
    </source>
</evidence>
<comment type="catalytic activity">
    <reaction evidence="8 9">
        <text>GTP + H2O = GDP + phosphate + H(+)</text>
        <dbReference type="Rhea" id="RHEA:19669"/>
        <dbReference type="ChEBI" id="CHEBI:15377"/>
        <dbReference type="ChEBI" id="CHEBI:15378"/>
        <dbReference type="ChEBI" id="CHEBI:37565"/>
        <dbReference type="ChEBI" id="CHEBI:43474"/>
        <dbReference type="ChEBI" id="CHEBI:58189"/>
        <dbReference type="EC" id="3.6.5.4"/>
    </reaction>
</comment>
<comment type="subcellular location">
    <subcellularLocation>
        <location evidence="9">Cell membrane</location>
        <topology evidence="9">Peripheral membrane protein</topology>
        <orientation evidence="9">Cytoplasmic side</orientation>
    </subcellularLocation>
    <subcellularLocation>
        <location evidence="9">Cytoplasm</location>
    </subcellularLocation>
</comment>
<dbReference type="FunFam" id="3.40.50.300:FF:000053">
    <property type="entry name" value="Signal recognition particle receptor FtsY"/>
    <property type="match status" value="1"/>
</dbReference>
<evidence type="ECO:0000256" key="9">
    <source>
        <dbReference type="HAMAP-Rule" id="MF_00920"/>
    </source>
</evidence>
<proteinExistence type="inferred from homology"/>
<dbReference type="SUPFAM" id="SSF47364">
    <property type="entry name" value="Domain of the SRP/SRP receptor G-proteins"/>
    <property type="match status" value="1"/>
</dbReference>
<evidence type="ECO:0000256" key="6">
    <source>
        <dbReference type="ARBA" id="ARBA00023136"/>
    </source>
</evidence>
<feature type="compositionally biased region" description="Low complexity" evidence="10">
    <location>
        <begin position="31"/>
        <end position="45"/>
    </location>
</feature>
<dbReference type="GO" id="GO:0003924">
    <property type="term" value="F:GTPase activity"/>
    <property type="evidence" value="ECO:0007669"/>
    <property type="project" value="UniProtKB-UniRule"/>
</dbReference>
<dbReference type="InterPro" id="IPR013822">
    <property type="entry name" value="Signal_recog_particl_SRP54_hlx"/>
</dbReference>
<evidence type="ECO:0000256" key="7">
    <source>
        <dbReference type="ARBA" id="ARBA00023170"/>
    </source>
</evidence>
<feature type="binding site" evidence="9">
    <location>
        <begin position="268"/>
        <end position="275"/>
    </location>
    <ligand>
        <name>GTP</name>
        <dbReference type="ChEBI" id="CHEBI:37565"/>
    </ligand>
</feature>
<dbReference type="InterPro" id="IPR027417">
    <property type="entry name" value="P-loop_NTPase"/>
</dbReference>
<dbReference type="STRING" id="1120920.SAMN03080599_00467"/>
<dbReference type="SUPFAM" id="SSF52540">
    <property type="entry name" value="P-loop containing nucleoside triphosphate hydrolases"/>
    <property type="match status" value="1"/>
</dbReference>
<feature type="binding site" evidence="9">
    <location>
        <begin position="350"/>
        <end position="354"/>
    </location>
    <ligand>
        <name>GTP</name>
        <dbReference type="ChEBI" id="CHEBI:37565"/>
    </ligand>
</feature>
<feature type="compositionally biased region" description="Low complexity" evidence="10">
    <location>
        <begin position="14"/>
        <end position="23"/>
    </location>
</feature>
<reference evidence="12 13" key="1">
    <citation type="submission" date="2016-10" db="EMBL/GenBank/DDBJ databases">
        <authorList>
            <person name="de Groot N.N."/>
        </authorList>
    </citation>
    <scope>NUCLEOTIDE SEQUENCE [LARGE SCALE GENOMIC DNA]</scope>
    <source>
        <strain evidence="12 13">DSM 2784</strain>
    </source>
</reference>
<dbReference type="PANTHER" id="PTHR43134">
    <property type="entry name" value="SIGNAL RECOGNITION PARTICLE RECEPTOR SUBUNIT ALPHA"/>
    <property type="match status" value="1"/>
</dbReference>
<keyword evidence="2 9" id="KW-0963">Cytoplasm</keyword>
<dbReference type="OrthoDB" id="9804720at2"/>
<feature type="compositionally biased region" description="Basic and acidic residues" evidence="10">
    <location>
        <begin position="77"/>
        <end position="87"/>
    </location>
</feature>
<sequence length="464" mass="50281">MEIPEEENVEKASQEAAEGASEGASEEASEETPVSTSEESSEAAPKTLDSEYGQDSNEAESAELQTEITPTEAAVAEEARKTEHAWIEDSEATVQIEAETEAEAETPVSIEVPEAPETPEIVEDTVQFHEETEETEEIEKAVEASEEAKEAAAAERASAPGFFERLKAGLSKTSKVITDRIDLLLNDYGKIDEELYEELEEILITADIGMETTMSLIDNLKKALVERRISDASQVKTVLRDVMVDTLKAHSDNHLNIDQSPAILFVIGVNGAGKTTTIGKIAHKLNLEGKTVMLAAADTFRAAAIDQLKIWGERSGVPVIAHQEGSDPAAVVYDAIQAAKARKTDVLICDTAGRLHNKKNLMNELAKIFRVIERDYPEAQREVLLVLDATTGQNGLQQAKIFKETAQITGIALTKLDGTAKGGVVLSILHEVEIPVKLIGVGEGLNDLQPFDPEKFVNALLDIS</sequence>
<dbReference type="GO" id="GO:0005886">
    <property type="term" value="C:plasma membrane"/>
    <property type="evidence" value="ECO:0007669"/>
    <property type="project" value="UniProtKB-SubCell"/>
</dbReference>
<gene>
    <name evidence="9" type="primary">ftsY</name>
    <name evidence="12" type="ORF">SAMN03080599_00467</name>
</gene>
<dbReference type="EMBL" id="FMWL01000002">
    <property type="protein sequence ID" value="SCZ76908.1"/>
    <property type="molecule type" value="Genomic_DNA"/>
</dbReference>
<dbReference type="InterPro" id="IPR003593">
    <property type="entry name" value="AAA+_ATPase"/>
</dbReference>
<dbReference type="CDD" id="cd17874">
    <property type="entry name" value="FtsY"/>
    <property type="match status" value="1"/>
</dbReference>